<organism evidence="2 3">
    <name type="scientific">Chaetoceros tenuissimus</name>
    <dbReference type="NCBI Taxonomy" id="426638"/>
    <lineage>
        <taxon>Eukaryota</taxon>
        <taxon>Sar</taxon>
        <taxon>Stramenopiles</taxon>
        <taxon>Ochrophyta</taxon>
        <taxon>Bacillariophyta</taxon>
        <taxon>Coscinodiscophyceae</taxon>
        <taxon>Chaetocerotophycidae</taxon>
        <taxon>Chaetocerotales</taxon>
        <taxon>Chaetocerotaceae</taxon>
        <taxon>Chaetoceros</taxon>
    </lineage>
</organism>
<dbReference type="EMBL" id="BLLK01000019">
    <property type="protein sequence ID" value="GFH43871.1"/>
    <property type="molecule type" value="Genomic_DNA"/>
</dbReference>
<dbReference type="AlphaFoldDB" id="A0AAD3CDN1"/>
<accession>A0AAD3CDN1</accession>
<dbReference type="Proteomes" id="UP001054902">
    <property type="component" value="Unassembled WGS sequence"/>
</dbReference>
<feature type="compositionally biased region" description="Basic and acidic residues" evidence="1">
    <location>
        <begin position="33"/>
        <end position="43"/>
    </location>
</feature>
<keyword evidence="3" id="KW-1185">Reference proteome</keyword>
<feature type="compositionally biased region" description="Acidic residues" evidence="1">
    <location>
        <begin position="400"/>
        <end position="445"/>
    </location>
</feature>
<feature type="region of interest" description="Disordered" evidence="1">
    <location>
        <begin position="400"/>
        <end position="489"/>
    </location>
</feature>
<feature type="region of interest" description="Disordered" evidence="1">
    <location>
        <begin position="1"/>
        <end position="48"/>
    </location>
</feature>
<feature type="compositionally biased region" description="Basic and acidic residues" evidence="1">
    <location>
        <begin position="446"/>
        <end position="457"/>
    </location>
</feature>
<reference evidence="2 3" key="1">
    <citation type="journal article" date="2021" name="Sci. Rep.">
        <title>The genome of the diatom Chaetoceros tenuissimus carries an ancient integrated fragment of an extant virus.</title>
        <authorList>
            <person name="Hongo Y."/>
            <person name="Kimura K."/>
            <person name="Takaki Y."/>
            <person name="Yoshida Y."/>
            <person name="Baba S."/>
            <person name="Kobayashi G."/>
            <person name="Nagasaki K."/>
            <person name="Hano T."/>
            <person name="Tomaru Y."/>
        </authorList>
    </citation>
    <scope>NUCLEOTIDE SEQUENCE [LARGE SCALE GENOMIC DNA]</scope>
    <source>
        <strain evidence="2 3">NIES-3715</strain>
    </source>
</reference>
<sequence>MFSRIKRFFGIGSTSSAGDDDASSTTQQQQVEEQPKKRQKVESESDSDFEIEVIRVEKPPTNNMPKVEAGEDVLGTFLKELEQVFKREKEIPKRFVKSLKEAIDVTMNLPEIKAFFEEHNDVSKDFHIDVSKDDKNHEKFLKLFQFYKTYLGVVNTSSVVIPICDLRITVDKIVDDLLHALNCDEEKIEEVENFIDIYPKHLYIEREYTNENEEDDGFLHRYKSCKQLPIASFYDYSTDTWWANRTVFVPTLAKRMVADTGKIAGLYDRLEVRDDLGPFQWPVPIQTLMNMNCGPYIELQNDMCSFVIEKLWEYELLDSDIIDHFDLLWHSSTLATFDRFSTLVSLAPELMKTYRYQGCHLLTAKLKYDPVAPHLMGVLQACLHTHPKELGFLFEEFEDVESDSDDDDESESDDHESDDDGESKSEDDESDEGENDDEEVVDDSNEDGKAKAEKETSEPENIAATETPSEPEKDTATQEDNPPKKKQSAFKIAKGKIDETFFLECVEEQLEITNCPAFYEINKETNTYPFFHAAAEKGDLSVLYYLLRRHDGSLFLNATKK</sequence>
<evidence type="ECO:0000313" key="3">
    <source>
        <dbReference type="Proteomes" id="UP001054902"/>
    </source>
</evidence>
<protein>
    <submittedName>
        <fullName evidence="2">Uncharacterized protein</fullName>
    </submittedName>
</protein>
<name>A0AAD3CDN1_9STRA</name>
<proteinExistence type="predicted"/>
<comment type="caution">
    <text evidence="2">The sequence shown here is derived from an EMBL/GenBank/DDBJ whole genome shotgun (WGS) entry which is preliminary data.</text>
</comment>
<gene>
    <name evidence="2" type="ORF">CTEN210_00344</name>
</gene>
<evidence type="ECO:0000313" key="2">
    <source>
        <dbReference type="EMBL" id="GFH43871.1"/>
    </source>
</evidence>
<evidence type="ECO:0000256" key="1">
    <source>
        <dbReference type="SAM" id="MobiDB-lite"/>
    </source>
</evidence>
<feature type="compositionally biased region" description="Low complexity" evidence="1">
    <location>
        <begin position="12"/>
        <end position="32"/>
    </location>
</feature>